<dbReference type="EMBL" id="CAUYUJ010004570">
    <property type="protein sequence ID" value="CAK0810134.1"/>
    <property type="molecule type" value="Genomic_DNA"/>
</dbReference>
<dbReference type="Proteomes" id="UP001189429">
    <property type="component" value="Unassembled WGS sequence"/>
</dbReference>
<feature type="compositionally biased region" description="Low complexity" evidence="1">
    <location>
        <begin position="443"/>
        <end position="455"/>
    </location>
</feature>
<dbReference type="Gene3D" id="3.40.50.300">
    <property type="entry name" value="P-loop containing nucleotide triphosphate hydrolases"/>
    <property type="match status" value="1"/>
</dbReference>
<evidence type="ECO:0000313" key="2">
    <source>
        <dbReference type="EMBL" id="CAK0810134.1"/>
    </source>
</evidence>
<evidence type="ECO:0000256" key="1">
    <source>
        <dbReference type="SAM" id="MobiDB-lite"/>
    </source>
</evidence>
<evidence type="ECO:0000313" key="3">
    <source>
        <dbReference type="Proteomes" id="UP001189429"/>
    </source>
</evidence>
<reference evidence="2" key="1">
    <citation type="submission" date="2023-10" db="EMBL/GenBank/DDBJ databases">
        <authorList>
            <person name="Chen Y."/>
            <person name="Shah S."/>
            <person name="Dougan E. K."/>
            <person name="Thang M."/>
            <person name="Chan C."/>
        </authorList>
    </citation>
    <scope>NUCLEOTIDE SEQUENCE [LARGE SCALE GENOMIC DNA]</scope>
</reference>
<protein>
    <recommendedName>
        <fullName evidence="4">Protein-tyrosine sulfotransferase</fullName>
    </recommendedName>
</protein>
<feature type="region of interest" description="Disordered" evidence="1">
    <location>
        <begin position="322"/>
        <end position="473"/>
    </location>
</feature>
<feature type="compositionally biased region" description="Basic residues" evidence="1">
    <location>
        <begin position="285"/>
        <end position="297"/>
    </location>
</feature>
<feature type="compositionally biased region" description="Basic and acidic residues" evidence="1">
    <location>
        <begin position="463"/>
        <end position="473"/>
    </location>
</feature>
<sequence length="473" mass="49544">MLGSLRSIASWYNCRAAGSRFGSSAGGPTWAFAAKPEGGRRMEPGAGQRGCGCDECGRREGMLQGLALLASFGPPPPLLVELREGLERHRRRAALGAELPGGREALISPSERRPWLPYDPDALLPSPFDAFLLSGACPSIPWRPSDPVQERQQVSACYIVGCGRSGTTVFGDVLSAHEDIVFLNEPRRLWVPAVPALDVWSVRAPERRGRLALQPQDALAAVAADGGRGSQTWVGQSLYRRGLPRYGQPRRRREGALRHPGEVSGARLPDPVPGRRGRGGPGARPLRRRAPAARRPRGGPICGAIREFGGLVRREGRVEVAPVGPPAGGGRVVPGRGVPGAAGRGRRGASPVRPRPGRVGPERPGRAPGHRRRRGRHRLAGGEVRGPAGVARERPRARRAAAGAPALGGGTPARRAHPAGRRRGGAGGAAGGGGGRGAGGAGRLSVGAAALGVRPRAPRRRANGREKAKWPAA</sequence>
<feature type="compositionally biased region" description="Gly residues" evidence="1">
    <location>
        <begin position="326"/>
        <end position="343"/>
    </location>
</feature>
<feature type="compositionally biased region" description="Basic residues" evidence="1">
    <location>
        <begin position="414"/>
        <end position="424"/>
    </location>
</feature>
<gene>
    <name evidence="2" type="ORF">PCOR1329_LOCUS15187</name>
</gene>
<comment type="caution">
    <text evidence="2">The sequence shown here is derived from an EMBL/GenBank/DDBJ whole genome shotgun (WGS) entry which is preliminary data.</text>
</comment>
<dbReference type="InterPro" id="IPR027417">
    <property type="entry name" value="P-loop_NTPase"/>
</dbReference>
<feature type="compositionally biased region" description="Basic residues" evidence="1">
    <location>
        <begin position="368"/>
        <end position="379"/>
    </location>
</feature>
<name>A0ABN9QVY3_9DINO</name>
<feature type="compositionally biased region" description="Low complexity" evidence="1">
    <location>
        <begin position="381"/>
        <end position="390"/>
    </location>
</feature>
<evidence type="ECO:0008006" key="4">
    <source>
        <dbReference type="Google" id="ProtNLM"/>
    </source>
</evidence>
<feature type="region of interest" description="Disordered" evidence="1">
    <location>
        <begin position="244"/>
        <end position="303"/>
    </location>
</feature>
<feature type="non-terminal residue" evidence="2">
    <location>
        <position position="473"/>
    </location>
</feature>
<feature type="compositionally biased region" description="Gly residues" evidence="1">
    <location>
        <begin position="425"/>
        <end position="442"/>
    </location>
</feature>
<keyword evidence="3" id="KW-1185">Reference proteome</keyword>
<organism evidence="2 3">
    <name type="scientific">Prorocentrum cordatum</name>
    <dbReference type="NCBI Taxonomy" id="2364126"/>
    <lineage>
        <taxon>Eukaryota</taxon>
        <taxon>Sar</taxon>
        <taxon>Alveolata</taxon>
        <taxon>Dinophyceae</taxon>
        <taxon>Prorocentrales</taxon>
        <taxon>Prorocentraceae</taxon>
        <taxon>Prorocentrum</taxon>
    </lineage>
</organism>
<accession>A0ABN9QVY3</accession>
<proteinExistence type="predicted"/>